<name>A0AAV5MLJ2_9ROSI</name>
<gene>
    <name evidence="8" type="ORF">SLEP1_g56058</name>
</gene>
<dbReference type="InterPro" id="IPR050369">
    <property type="entry name" value="RBOH/FRE"/>
</dbReference>
<feature type="transmembrane region" description="Helical" evidence="6">
    <location>
        <begin position="39"/>
        <end position="59"/>
    </location>
</feature>
<dbReference type="Gene3D" id="3.40.50.80">
    <property type="entry name" value="Nucleotide-binding domain of ferredoxin-NADP reductase (FNR) module"/>
    <property type="match status" value="2"/>
</dbReference>
<dbReference type="SUPFAM" id="SSF63380">
    <property type="entry name" value="Riboflavin synthase domain-like"/>
    <property type="match status" value="1"/>
</dbReference>
<dbReference type="GO" id="GO:0000293">
    <property type="term" value="F:ferric-chelate reductase activity"/>
    <property type="evidence" value="ECO:0007669"/>
    <property type="project" value="TreeGrafter"/>
</dbReference>
<proteinExistence type="predicted"/>
<dbReference type="CDD" id="cd06186">
    <property type="entry name" value="NOX_Duox_like_FAD_NADP"/>
    <property type="match status" value="1"/>
</dbReference>
<dbReference type="InterPro" id="IPR013112">
    <property type="entry name" value="FAD-bd_8"/>
</dbReference>
<dbReference type="Pfam" id="PF08022">
    <property type="entry name" value="FAD_binding_8"/>
    <property type="match status" value="1"/>
</dbReference>
<dbReference type="SFLD" id="SFLDS00052">
    <property type="entry name" value="Ferric_Reductase_Domain"/>
    <property type="match status" value="1"/>
</dbReference>
<feature type="transmembrane region" description="Helical" evidence="6">
    <location>
        <begin position="185"/>
        <end position="206"/>
    </location>
</feature>
<evidence type="ECO:0000256" key="5">
    <source>
        <dbReference type="ARBA" id="ARBA00023136"/>
    </source>
</evidence>
<feature type="domain" description="FAD-binding FR-type" evidence="7">
    <location>
        <begin position="340"/>
        <end position="452"/>
    </location>
</feature>
<evidence type="ECO:0000256" key="2">
    <source>
        <dbReference type="ARBA" id="ARBA00022692"/>
    </source>
</evidence>
<feature type="transmembrane region" description="Helical" evidence="6">
    <location>
        <begin position="296"/>
        <end position="313"/>
    </location>
</feature>
<organism evidence="8 9">
    <name type="scientific">Rubroshorea leprosula</name>
    <dbReference type="NCBI Taxonomy" id="152421"/>
    <lineage>
        <taxon>Eukaryota</taxon>
        <taxon>Viridiplantae</taxon>
        <taxon>Streptophyta</taxon>
        <taxon>Embryophyta</taxon>
        <taxon>Tracheophyta</taxon>
        <taxon>Spermatophyta</taxon>
        <taxon>Magnoliopsida</taxon>
        <taxon>eudicotyledons</taxon>
        <taxon>Gunneridae</taxon>
        <taxon>Pentapetalae</taxon>
        <taxon>rosids</taxon>
        <taxon>malvids</taxon>
        <taxon>Malvales</taxon>
        <taxon>Dipterocarpaceae</taxon>
        <taxon>Rubroshorea</taxon>
    </lineage>
</organism>
<reference evidence="8 9" key="1">
    <citation type="journal article" date="2021" name="Commun. Biol.">
        <title>The genome of Shorea leprosula (Dipterocarpaceae) highlights the ecological relevance of drought in aseasonal tropical rainforests.</title>
        <authorList>
            <person name="Ng K.K.S."/>
            <person name="Kobayashi M.J."/>
            <person name="Fawcett J.A."/>
            <person name="Hatakeyama M."/>
            <person name="Paape T."/>
            <person name="Ng C.H."/>
            <person name="Ang C.C."/>
            <person name="Tnah L.H."/>
            <person name="Lee C.T."/>
            <person name="Nishiyama T."/>
            <person name="Sese J."/>
            <person name="O'Brien M.J."/>
            <person name="Copetti D."/>
            <person name="Mohd Noor M.I."/>
            <person name="Ong R.C."/>
            <person name="Putra M."/>
            <person name="Sireger I.Z."/>
            <person name="Indrioko S."/>
            <person name="Kosugi Y."/>
            <person name="Izuno A."/>
            <person name="Isagi Y."/>
            <person name="Lee S.L."/>
            <person name="Shimizu K.K."/>
        </authorList>
    </citation>
    <scope>NUCLEOTIDE SEQUENCE [LARGE SCALE GENOMIC DNA]</scope>
    <source>
        <strain evidence="8">214</strain>
    </source>
</reference>
<evidence type="ECO:0000313" key="8">
    <source>
        <dbReference type="EMBL" id="GKV49302.1"/>
    </source>
</evidence>
<feature type="transmembrane region" description="Helical" evidence="6">
    <location>
        <begin position="87"/>
        <end position="107"/>
    </location>
</feature>
<dbReference type="PANTHER" id="PTHR11972">
    <property type="entry name" value="NADPH OXIDASE"/>
    <property type="match status" value="1"/>
</dbReference>
<keyword evidence="5 6" id="KW-0472">Membrane</keyword>
<keyword evidence="3 6" id="KW-1133">Transmembrane helix</keyword>
<dbReference type="GO" id="GO:0005886">
    <property type="term" value="C:plasma membrane"/>
    <property type="evidence" value="ECO:0007669"/>
    <property type="project" value="TreeGrafter"/>
</dbReference>
<dbReference type="AlphaFoldDB" id="A0AAV5MLJ2"/>
<dbReference type="InterPro" id="IPR017927">
    <property type="entry name" value="FAD-bd_FR_type"/>
</dbReference>
<dbReference type="SFLD" id="SFLDG01168">
    <property type="entry name" value="Ferric_reductase_subgroup_(FRE"/>
    <property type="match status" value="1"/>
</dbReference>
<dbReference type="Pfam" id="PF01794">
    <property type="entry name" value="Ferric_reduct"/>
    <property type="match status" value="1"/>
</dbReference>
<sequence length="740" mass="82297">MALIQSQNTPDEPFLPSLDETEKSSRKKLGCFFVSLSKWVLKVTMWAVFIAWIALFFLIPSDYGTDLYDDLVTATSGNPFGETGVALLLYGGPLFIIAFLAVPYLIISDEEQVHEHKAPRFRLWTFPVLVDGPFGVVSAAELIGILLFVVFVLWAVSAYTVTNFEMLPTYGDLTLNQKRVQMLQMSAYCFGLTALSCLAFLFLPITRGSILLRLVNIPFEHATKYHIWLGNLTMFLLTLHGLGYMTVWIIRGILLSSIVEWKSDGGANFAGVICYGFGLVIWISALGPVRRRYFEIFYYTHHLYIFFVIFLALHVGDTYFSKAAGGIFLFLLDRFLRLWQSRRTVKITSATSFPCGSVKLVFSKPKNLRYNALSFIFLKVGEVSRLQWHPFSVSSSPLDGKYHISILLKCVGDWTSKLRGKLSNCSVNQSELDLHANLTASIEGPYGHESPYYLKYSKLILVAGGSGISPFLAILSDILNRIKYEKPCFTRNVLLVWAVRNSSEVSLLSTVDMESICPSYSDKLTIEIEIYATRESEPLLEEGKAETGVLRCSGSVGWIQGGQGGAMSLLCGTGSKVWCGVYVIISSIGFVVIWGLLEKYYMDPFGVSYWWYRGILFLGSMVAAVVMVGGGVVALWHIWEGKLVEAAEEDGERLDNETVMGGSQGSVGVGSGIKIRYGRRPDFGEIFEGNGISDGSDIGVIVCGPSTLQSSVARECRSRNLRRSCSSQPVFHFHSHSFCF</sequence>
<comment type="subcellular location">
    <subcellularLocation>
        <location evidence="1">Membrane</location>
        <topology evidence="1">Multi-pass membrane protein</topology>
    </subcellularLocation>
</comment>
<comment type="caution">
    <text evidence="8">The sequence shown here is derived from an EMBL/GenBank/DDBJ whole genome shotgun (WGS) entry which is preliminary data.</text>
</comment>
<feature type="transmembrane region" description="Helical" evidence="6">
    <location>
        <begin position="227"/>
        <end position="249"/>
    </location>
</feature>
<evidence type="ECO:0000256" key="3">
    <source>
        <dbReference type="ARBA" id="ARBA00022989"/>
    </source>
</evidence>
<feature type="transmembrane region" description="Helical" evidence="6">
    <location>
        <begin position="609"/>
        <end position="636"/>
    </location>
</feature>
<evidence type="ECO:0000256" key="6">
    <source>
        <dbReference type="SAM" id="Phobius"/>
    </source>
</evidence>
<protein>
    <recommendedName>
        <fullName evidence="7">FAD-binding FR-type domain-containing protein</fullName>
    </recommendedName>
</protein>
<dbReference type="Pfam" id="PF08030">
    <property type="entry name" value="NAD_binding_6"/>
    <property type="match status" value="1"/>
</dbReference>
<dbReference type="PROSITE" id="PS51384">
    <property type="entry name" value="FAD_FR"/>
    <property type="match status" value="1"/>
</dbReference>
<dbReference type="Proteomes" id="UP001054252">
    <property type="component" value="Unassembled WGS sequence"/>
</dbReference>
<evidence type="ECO:0000256" key="4">
    <source>
        <dbReference type="ARBA" id="ARBA00023002"/>
    </source>
</evidence>
<dbReference type="InterPro" id="IPR017938">
    <property type="entry name" value="Riboflavin_synthase-like_b-brl"/>
</dbReference>
<dbReference type="InterPro" id="IPR013130">
    <property type="entry name" value="Fe3_Rdtase_TM_dom"/>
</dbReference>
<feature type="transmembrane region" description="Helical" evidence="6">
    <location>
        <begin position="577"/>
        <end position="597"/>
    </location>
</feature>
<feature type="transmembrane region" description="Helical" evidence="6">
    <location>
        <begin position="269"/>
        <end position="289"/>
    </location>
</feature>
<keyword evidence="2 6" id="KW-0812">Transmembrane</keyword>
<dbReference type="SUPFAM" id="SSF52343">
    <property type="entry name" value="Ferredoxin reductase-like, C-terminal NADP-linked domain"/>
    <property type="match status" value="1"/>
</dbReference>
<keyword evidence="9" id="KW-1185">Reference proteome</keyword>
<evidence type="ECO:0000313" key="9">
    <source>
        <dbReference type="Proteomes" id="UP001054252"/>
    </source>
</evidence>
<dbReference type="InterPro" id="IPR039261">
    <property type="entry name" value="FNR_nucleotide-bd"/>
</dbReference>
<evidence type="ECO:0000256" key="1">
    <source>
        <dbReference type="ARBA" id="ARBA00004141"/>
    </source>
</evidence>
<keyword evidence="4" id="KW-0560">Oxidoreductase</keyword>
<evidence type="ECO:0000259" key="7">
    <source>
        <dbReference type="PROSITE" id="PS51384"/>
    </source>
</evidence>
<dbReference type="EMBL" id="BPVZ01000294">
    <property type="protein sequence ID" value="GKV49302.1"/>
    <property type="molecule type" value="Genomic_DNA"/>
</dbReference>
<feature type="transmembrane region" description="Helical" evidence="6">
    <location>
        <begin position="128"/>
        <end position="156"/>
    </location>
</feature>
<accession>A0AAV5MLJ2</accession>
<dbReference type="InterPro" id="IPR013121">
    <property type="entry name" value="Fe_red_NAD-bd_6"/>
</dbReference>
<dbReference type="PANTHER" id="PTHR11972:SF167">
    <property type="entry name" value="FERRIC REDUCTION OXIDASE 7, CHLOROPLASTIC-LIKE"/>
    <property type="match status" value="1"/>
</dbReference>